<evidence type="ECO:0000256" key="2">
    <source>
        <dbReference type="ARBA" id="ARBA00004275"/>
    </source>
</evidence>
<dbReference type="InterPro" id="IPR036291">
    <property type="entry name" value="NAD(P)-bd_dom_sf"/>
</dbReference>
<proteinExistence type="inferred from homology"/>
<dbReference type="InterPro" id="IPR002347">
    <property type="entry name" value="SDR_fam"/>
</dbReference>
<evidence type="ECO:0000256" key="3">
    <source>
        <dbReference type="ARBA" id="ARBA00006484"/>
    </source>
</evidence>
<sequence>MTEFSDKRVVVSGASRGIGLAISKRLASGGASIAILAKTAEPHAKLPGTIYTAAEEIEEAGGRALPIVTDIRREEQVQSAVAQTVDAFGGIDICINNASAIALTPTAKTPMKRFDLMFDVNVRGTFLLAKECIPHLARGENPHILNISPPLDVKAKWFAPHVAYTMSKFGMSLCVLGMSEELKKQGIAVNALWPHTVIATAAIANVVGGEVALGHCRKADIMGDAAAAIVSKDARTFSGNFCIDDLLLAAEGIKDFSSYRVDPEKELWSDFFVPADTPEVEALVMPMNLHGTA</sequence>
<evidence type="ECO:0000313" key="8">
    <source>
        <dbReference type="EMBL" id="SVA14350.1"/>
    </source>
</evidence>
<protein>
    <recommendedName>
        <fullName evidence="9">Short chain dehydrogenase</fullName>
    </recommendedName>
</protein>
<evidence type="ECO:0000256" key="5">
    <source>
        <dbReference type="ARBA" id="ARBA00023002"/>
    </source>
</evidence>
<dbReference type="PRINTS" id="PR00081">
    <property type="entry name" value="GDHRDH"/>
</dbReference>
<evidence type="ECO:0000256" key="1">
    <source>
        <dbReference type="ARBA" id="ARBA00004173"/>
    </source>
</evidence>
<dbReference type="GO" id="GO:0005739">
    <property type="term" value="C:mitochondrion"/>
    <property type="evidence" value="ECO:0007669"/>
    <property type="project" value="UniProtKB-SubCell"/>
</dbReference>
<dbReference type="GO" id="GO:0016491">
    <property type="term" value="F:oxidoreductase activity"/>
    <property type="evidence" value="ECO:0007669"/>
    <property type="project" value="UniProtKB-KW"/>
</dbReference>
<evidence type="ECO:0000256" key="6">
    <source>
        <dbReference type="ARBA" id="ARBA00023128"/>
    </source>
</evidence>
<evidence type="ECO:0008006" key="9">
    <source>
        <dbReference type="Google" id="ProtNLM"/>
    </source>
</evidence>
<dbReference type="NCBIfam" id="NF006133">
    <property type="entry name" value="PRK08278.1"/>
    <property type="match status" value="1"/>
</dbReference>
<dbReference type="PANTHER" id="PTHR42808">
    <property type="entry name" value="HYDROXYSTEROID DEHYDROGENASE-LIKE PROTEIN 2"/>
    <property type="match status" value="1"/>
</dbReference>
<evidence type="ECO:0000256" key="7">
    <source>
        <dbReference type="ARBA" id="ARBA00023140"/>
    </source>
</evidence>
<dbReference type="InterPro" id="IPR051935">
    <property type="entry name" value="HSDL2"/>
</dbReference>
<gene>
    <name evidence="8" type="ORF">METZ01_LOCUS67204</name>
</gene>
<keyword evidence="6" id="KW-0496">Mitochondrion</keyword>
<dbReference type="Gene3D" id="3.40.50.720">
    <property type="entry name" value="NAD(P)-binding Rossmann-like Domain"/>
    <property type="match status" value="1"/>
</dbReference>
<evidence type="ECO:0000256" key="4">
    <source>
        <dbReference type="ARBA" id="ARBA00022857"/>
    </source>
</evidence>
<dbReference type="FunFam" id="3.40.50.720:FF:000301">
    <property type="entry name" value="Hydroxysteroid dehydrogenase like 2"/>
    <property type="match status" value="1"/>
</dbReference>
<keyword evidence="5" id="KW-0560">Oxidoreductase</keyword>
<comment type="subcellular location">
    <subcellularLocation>
        <location evidence="1">Mitochondrion</location>
    </subcellularLocation>
    <subcellularLocation>
        <location evidence="2">Peroxisome</location>
    </subcellularLocation>
</comment>
<name>A0A381TE40_9ZZZZ</name>
<keyword evidence="7" id="KW-0576">Peroxisome</keyword>
<keyword evidence="4" id="KW-0521">NADP</keyword>
<dbReference type="SUPFAM" id="SSF51735">
    <property type="entry name" value="NAD(P)-binding Rossmann-fold domains"/>
    <property type="match status" value="1"/>
</dbReference>
<dbReference type="AlphaFoldDB" id="A0A381TE40"/>
<reference evidence="8" key="1">
    <citation type="submission" date="2018-05" db="EMBL/GenBank/DDBJ databases">
        <authorList>
            <person name="Lanie J.A."/>
            <person name="Ng W.-L."/>
            <person name="Kazmierczak K.M."/>
            <person name="Andrzejewski T.M."/>
            <person name="Davidsen T.M."/>
            <person name="Wayne K.J."/>
            <person name="Tettelin H."/>
            <person name="Glass J.I."/>
            <person name="Rusch D."/>
            <person name="Podicherti R."/>
            <person name="Tsui H.-C.T."/>
            <person name="Winkler M.E."/>
        </authorList>
    </citation>
    <scope>NUCLEOTIDE SEQUENCE</scope>
</reference>
<dbReference type="GO" id="GO:0005777">
    <property type="term" value="C:peroxisome"/>
    <property type="evidence" value="ECO:0007669"/>
    <property type="project" value="UniProtKB-SubCell"/>
</dbReference>
<organism evidence="8">
    <name type="scientific">marine metagenome</name>
    <dbReference type="NCBI Taxonomy" id="408172"/>
    <lineage>
        <taxon>unclassified sequences</taxon>
        <taxon>metagenomes</taxon>
        <taxon>ecological metagenomes</taxon>
    </lineage>
</organism>
<dbReference type="Pfam" id="PF00106">
    <property type="entry name" value="adh_short"/>
    <property type="match status" value="1"/>
</dbReference>
<accession>A0A381TE40</accession>
<dbReference type="EMBL" id="UINC01004440">
    <property type="protein sequence ID" value="SVA14350.1"/>
    <property type="molecule type" value="Genomic_DNA"/>
</dbReference>
<dbReference type="PANTHER" id="PTHR42808:SF3">
    <property type="entry name" value="HYDROXYSTEROID DEHYDROGENASE-LIKE PROTEIN 2"/>
    <property type="match status" value="1"/>
</dbReference>
<comment type="similarity">
    <text evidence="3">Belongs to the short-chain dehydrogenases/reductases (SDR) family.</text>
</comment>